<sequence>MADLNLMKAGIIACGSTNTKNQNALIAESLTFINQAAAGLNPRDWLEIAMLRALMFGLACSLFCLAAQAEGPVKTDEPYARLPLQFGLCDGPSWTGKSLFIPDVKAGILYDYDPVSGMLTKITENVRISGTCYRHGRLYASDNGNARISLLDGHDLTTLAVVDTAEKPVNKPNDLVVDAQGGVYVTLTKPNQVVYVTREGKVSVAVDGLPTPNGLTLSPDEKTLYVASYLPKEIWAYDVTAPGQTANGRKFAFMDDGKDPGADGMTIDADGNVYCAGAKAVWIWNPKGELLGKIETPARPINCKFGDADLKTLYITCFDGLYRQRMTVSGLAPGRDH</sequence>
<evidence type="ECO:0000313" key="4">
    <source>
        <dbReference type="Proteomes" id="UP000199518"/>
    </source>
</evidence>
<dbReference type="Gene3D" id="2.120.10.30">
    <property type="entry name" value="TolB, C-terminal domain"/>
    <property type="match status" value="1"/>
</dbReference>
<accession>A0A1I3JZ62</accession>
<dbReference type="PANTHER" id="PTHR47572:SF4">
    <property type="entry name" value="LACTONASE DRP35"/>
    <property type="match status" value="1"/>
</dbReference>
<dbReference type="Pfam" id="PF08450">
    <property type="entry name" value="SGL"/>
    <property type="match status" value="1"/>
</dbReference>
<proteinExistence type="predicted"/>
<reference evidence="4" key="1">
    <citation type="submission" date="2016-10" db="EMBL/GenBank/DDBJ databases">
        <authorList>
            <person name="Varghese N."/>
            <person name="Submissions S."/>
        </authorList>
    </citation>
    <scope>NUCLEOTIDE SEQUENCE [LARGE SCALE GENOMIC DNA]</scope>
    <source>
        <strain evidence="4">DSM 26348</strain>
    </source>
</reference>
<dbReference type="STRING" id="1576369.SAMN05421753_11164"/>
<evidence type="ECO:0000256" key="1">
    <source>
        <dbReference type="ARBA" id="ARBA00022801"/>
    </source>
</evidence>
<name>A0A1I3JZ62_9PLAN</name>
<gene>
    <name evidence="3" type="ORF">SAMN05421753_11164</name>
</gene>
<dbReference type="OrthoDB" id="272794at2"/>
<dbReference type="PANTHER" id="PTHR47572">
    <property type="entry name" value="LIPOPROTEIN-RELATED"/>
    <property type="match status" value="1"/>
</dbReference>
<dbReference type="Proteomes" id="UP000199518">
    <property type="component" value="Unassembled WGS sequence"/>
</dbReference>
<organism evidence="3 4">
    <name type="scientific">Planctomicrobium piriforme</name>
    <dbReference type="NCBI Taxonomy" id="1576369"/>
    <lineage>
        <taxon>Bacteria</taxon>
        <taxon>Pseudomonadati</taxon>
        <taxon>Planctomycetota</taxon>
        <taxon>Planctomycetia</taxon>
        <taxon>Planctomycetales</taxon>
        <taxon>Planctomycetaceae</taxon>
        <taxon>Planctomicrobium</taxon>
    </lineage>
</organism>
<dbReference type="InterPro" id="IPR051262">
    <property type="entry name" value="SMP-30/CGR1_Lactonase"/>
</dbReference>
<feature type="domain" description="SMP-30/Gluconolactonase/LRE-like region" evidence="2">
    <location>
        <begin position="90"/>
        <end position="317"/>
    </location>
</feature>
<dbReference type="InterPro" id="IPR011042">
    <property type="entry name" value="6-blade_b-propeller_TolB-like"/>
</dbReference>
<keyword evidence="4" id="KW-1185">Reference proteome</keyword>
<dbReference type="GO" id="GO:0016787">
    <property type="term" value="F:hydrolase activity"/>
    <property type="evidence" value="ECO:0007669"/>
    <property type="project" value="UniProtKB-KW"/>
</dbReference>
<dbReference type="AlphaFoldDB" id="A0A1I3JZ62"/>
<dbReference type="EMBL" id="FOQD01000011">
    <property type="protein sequence ID" value="SFI65476.1"/>
    <property type="molecule type" value="Genomic_DNA"/>
</dbReference>
<dbReference type="SUPFAM" id="SSF63829">
    <property type="entry name" value="Calcium-dependent phosphotriesterase"/>
    <property type="match status" value="1"/>
</dbReference>
<evidence type="ECO:0000313" key="3">
    <source>
        <dbReference type="EMBL" id="SFI65476.1"/>
    </source>
</evidence>
<evidence type="ECO:0000259" key="2">
    <source>
        <dbReference type="Pfam" id="PF08450"/>
    </source>
</evidence>
<protein>
    <submittedName>
        <fullName evidence="3">Gluconolactonase</fullName>
    </submittedName>
</protein>
<dbReference type="InterPro" id="IPR013658">
    <property type="entry name" value="SGL"/>
</dbReference>
<keyword evidence="1" id="KW-0378">Hydrolase</keyword>